<evidence type="ECO:0000313" key="2">
    <source>
        <dbReference type="Proteomes" id="UP000468735"/>
    </source>
</evidence>
<proteinExistence type="predicted"/>
<evidence type="ECO:0000313" key="1">
    <source>
        <dbReference type="EMBL" id="KAB2344877.1"/>
    </source>
</evidence>
<organism evidence="1 2">
    <name type="scientific">Actinomadura rudentiformis</name>
    <dbReference type="NCBI Taxonomy" id="359158"/>
    <lineage>
        <taxon>Bacteria</taxon>
        <taxon>Bacillati</taxon>
        <taxon>Actinomycetota</taxon>
        <taxon>Actinomycetes</taxon>
        <taxon>Streptosporangiales</taxon>
        <taxon>Thermomonosporaceae</taxon>
        <taxon>Actinomadura</taxon>
    </lineage>
</organism>
<reference evidence="1 2" key="1">
    <citation type="submission" date="2019-09" db="EMBL/GenBank/DDBJ databases">
        <title>Actinomadura physcomitrii sp. nov., a novel actinomycete isolated from moss [Physcomitrium sphaericum (Ludw) Fuernr].</title>
        <authorList>
            <person name="Zhuang X."/>
            <person name="Liu C."/>
        </authorList>
    </citation>
    <scope>NUCLEOTIDE SEQUENCE [LARGE SCALE GENOMIC DNA]</scope>
    <source>
        <strain evidence="1 2">HMC1</strain>
    </source>
</reference>
<gene>
    <name evidence="1" type="ORF">F8566_30270</name>
</gene>
<sequence>MARYTPDPTAITALAAASEMGDALAEIAGEGARFAAGIAPRRTGRYAASFRTSSRPGQGGVEGVLENTAPYAEYVEWADDHRVLGHTVDYLEHGA</sequence>
<dbReference type="Proteomes" id="UP000468735">
    <property type="component" value="Unassembled WGS sequence"/>
</dbReference>
<dbReference type="AlphaFoldDB" id="A0A6H9YI47"/>
<accession>A0A6H9YI47</accession>
<dbReference type="RefSeq" id="WP_151565245.1">
    <property type="nucleotide sequence ID" value="NZ_WBMT01000015.1"/>
</dbReference>
<name>A0A6H9YI47_9ACTN</name>
<protein>
    <submittedName>
        <fullName evidence="1">HK97 gp10 family phage protein</fullName>
    </submittedName>
</protein>
<dbReference type="EMBL" id="WBMT01000015">
    <property type="protein sequence ID" value="KAB2344877.1"/>
    <property type="molecule type" value="Genomic_DNA"/>
</dbReference>
<keyword evidence="2" id="KW-1185">Reference proteome</keyword>
<dbReference type="OrthoDB" id="3623664at2"/>
<comment type="caution">
    <text evidence="1">The sequence shown here is derived from an EMBL/GenBank/DDBJ whole genome shotgun (WGS) entry which is preliminary data.</text>
</comment>